<reference evidence="2" key="1">
    <citation type="submission" date="2022-11" db="EMBL/GenBank/DDBJ databases">
        <title>Hoeflea poritis sp. nov., isolated from scleractinian coral Porites lutea.</title>
        <authorList>
            <person name="Zhang G."/>
            <person name="Wei Q."/>
            <person name="Cai L."/>
        </authorList>
    </citation>
    <scope>NUCLEOTIDE SEQUENCE</scope>
    <source>
        <strain evidence="2">E7-10</strain>
    </source>
</reference>
<protein>
    <recommendedName>
        <fullName evidence="4">RNA polymerase subunit sigma-70</fullName>
    </recommendedName>
</protein>
<organism evidence="2 3">
    <name type="scientific">Hoeflea poritis</name>
    <dbReference type="NCBI Taxonomy" id="2993659"/>
    <lineage>
        <taxon>Bacteria</taxon>
        <taxon>Pseudomonadati</taxon>
        <taxon>Pseudomonadota</taxon>
        <taxon>Alphaproteobacteria</taxon>
        <taxon>Hyphomicrobiales</taxon>
        <taxon>Rhizobiaceae</taxon>
        <taxon>Hoeflea</taxon>
    </lineage>
</organism>
<evidence type="ECO:0000313" key="3">
    <source>
        <dbReference type="Proteomes" id="UP001148313"/>
    </source>
</evidence>
<sequence>MQKPEEIMPPDPGDLEGWREAVASGHLVKFRPEALVAALQDLGPDADPAVLNLIAERLSAILMRILRAYIGWNHPNRGEDMILQTHDDIFAALLQKDSADGQALRKIFTRMVTYRAKDTIANEYHDSRIPLTHESKKKAAANKEDDKPLDEDKAREVRRLVTLPDPKEATEDVNGFVGDDAVSNAARFDPALFEGVRRLESTMDVERVLARIPDHRKRLAFRLFMDDVPLGSKKAFSIAEALGVSAKTIKTWIRECQEILKSLPEVRELDDGKVGERS</sequence>
<evidence type="ECO:0000256" key="1">
    <source>
        <dbReference type="SAM" id="MobiDB-lite"/>
    </source>
</evidence>
<dbReference type="RefSeq" id="WP_271092656.1">
    <property type="nucleotide sequence ID" value="NZ_JAPJZH010000032.1"/>
</dbReference>
<gene>
    <name evidence="2" type="ORF">OOZ53_25740</name>
</gene>
<feature type="region of interest" description="Disordered" evidence="1">
    <location>
        <begin position="131"/>
        <end position="152"/>
    </location>
</feature>
<proteinExistence type="predicted"/>
<dbReference type="EMBL" id="JAPJZH010000032">
    <property type="protein sequence ID" value="MDA4848779.1"/>
    <property type="molecule type" value="Genomic_DNA"/>
</dbReference>
<comment type="caution">
    <text evidence="2">The sequence shown here is derived from an EMBL/GenBank/DDBJ whole genome shotgun (WGS) entry which is preliminary data.</text>
</comment>
<dbReference type="Proteomes" id="UP001148313">
    <property type="component" value="Unassembled WGS sequence"/>
</dbReference>
<feature type="compositionally biased region" description="Basic and acidic residues" evidence="1">
    <location>
        <begin position="141"/>
        <end position="152"/>
    </location>
</feature>
<evidence type="ECO:0008006" key="4">
    <source>
        <dbReference type="Google" id="ProtNLM"/>
    </source>
</evidence>
<keyword evidence="3" id="KW-1185">Reference proteome</keyword>
<accession>A0ABT4VVP3</accession>
<name>A0ABT4VVP3_9HYPH</name>
<evidence type="ECO:0000313" key="2">
    <source>
        <dbReference type="EMBL" id="MDA4848779.1"/>
    </source>
</evidence>